<dbReference type="PROSITE" id="PS51857">
    <property type="entry name" value="CSD_2"/>
    <property type="match status" value="1"/>
</dbReference>
<protein>
    <submittedName>
        <fullName evidence="4">CspA family cold shock protein</fullName>
    </submittedName>
</protein>
<evidence type="ECO:0000313" key="5">
    <source>
        <dbReference type="Proteomes" id="UP001185092"/>
    </source>
</evidence>
<dbReference type="Proteomes" id="UP001185092">
    <property type="component" value="Unassembled WGS sequence"/>
</dbReference>
<evidence type="ECO:0000313" key="4">
    <source>
        <dbReference type="EMBL" id="MDR6241521.1"/>
    </source>
</evidence>
<dbReference type="GO" id="GO:0005829">
    <property type="term" value="C:cytosol"/>
    <property type="evidence" value="ECO:0007669"/>
    <property type="project" value="UniProtKB-ARBA"/>
</dbReference>
<proteinExistence type="predicted"/>
<accession>A0AAE3XP67</accession>
<dbReference type="RefSeq" id="WP_309942366.1">
    <property type="nucleotide sequence ID" value="NZ_AP025307.1"/>
</dbReference>
<organism evidence="4 5">
    <name type="scientific">Aureibacter tunicatorum</name>
    <dbReference type="NCBI Taxonomy" id="866807"/>
    <lineage>
        <taxon>Bacteria</taxon>
        <taxon>Pseudomonadati</taxon>
        <taxon>Bacteroidota</taxon>
        <taxon>Cytophagia</taxon>
        <taxon>Cytophagales</taxon>
        <taxon>Persicobacteraceae</taxon>
        <taxon>Aureibacter</taxon>
    </lineage>
</organism>
<dbReference type="GO" id="GO:0003676">
    <property type="term" value="F:nucleic acid binding"/>
    <property type="evidence" value="ECO:0007669"/>
    <property type="project" value="InterPro"/>
</dbReference>
<dbReference type="InterPro" id="IPR011129">
    <property type="entry name" value="CSD"/>
</dbReference>
<reference evidence="4" key="1">
    <citation type="submission" date="2023-07" db="EMBL/GenBank/DDBJ databases">
        <title>Genomic Encyclopedia of Type Strains, Phase IV (KMG-IV): sequencing the most valuable type-strain genomes for metagenomic binning, comparative biology and taxonomic classification.</title>
        <authorList>
            <person name="Goeker M."/>
        </authorList>
    </citation>
    <scope>NUCLEOTIDE SEQUENCE</scope>
    <source>
        <strain evidence="4">DSM 26174</strain>
    </source>
</reference>
<dbReference type="Pfam" id="PF00313">
    <property type="entry name" value="CSD"/>
    <property type="match status" value="1"/>
</dbReference>
<dbReference type="AlphaFoldDB" id="A0AAE3XP67"/>
<dbReference type="InterPro" id="IPR012156">
    <property type="entry name" value="Cold_shock_CspA"/>
</dbReference>
<keyword evidence="5" id="KW-1185">Reference proteome</keyword>
<dbReference type="PIRSF" id="PIRSF002599">
    <property type="entry name" value="Cold_shock_A"/>
    <property type="match status" value="1"/>
</dbReference>
<dbReference type="EMBL" id="JAVDQD010000009">
    <property type="protein sequence ID" value="MDR6241521.1"/>
    <property type="molecule type" value="Genomic_DNA"/>
</dbReference>
<feature type="domain" description="CSD" evidence="3">
    <location>
        <begin position="1"/>
        <end position="62"/>
    </location>
</feature>
<name>A0AAE3XP67_9BACT</name>
<comment type="caution">
    <text evidence="4">The sequence shown here is derived from an EMBL/GenBank/DDBJ whole genome shotgun (WGS) entry which is preliminary data.</text>
</comment>
<evidence type="ECO:0000259" key="3">
    <source>
        <dbReference type="PROSITE" id="PS51857"/>
    </source>
</evidence>
<comment type="subcellular location">
    <subcellularLocation>
        <location evidence="1">Cytoplasm</location>
    </subcellularLocation>
</comment>
<evidence type="ECO:0000256" key="1">
    <source>
        <dbReference type="ARBA" id="ARBA00004496"/>
    </source>
</evidence>
<sequence>MLKGTVKFFSDIQEYGFITSEISNQEIFVYASGLIDNIQKNDQVIYNIAFDLDGAYAINVKLA</sequence>
<dbReference type="SMART" id="SM00357">
    <property type="entry name" value="CSP"/>
    <property type="match status" value="1"/>
</dbReference>
<dbReference type="InterPro" id="IPR002059">
    <property type="entry name" value="CSP_DNA-bd"/>
</dbReference>
<evidence type="ECO:0000256" key="2">
    <source>
        <dbReference type="ARBA" id="ARBA00022490"/>
    </source>
</evidence>
<dbReference type="InterPro" id="IPR012340">
    <property type="entry name" value="NA-bd_OB-fold"/>
</dbReference>
<gene>
    <name evidence="4" type="ORF">HNQ88_004608</name>
</gene>
<keyword evidence="2" id="KW-0963">Cytoplasm</keyword>
<dbReference type="Gene3D" id="2.40.50.140">
    <property type="entry name" value="Nucleic acid-binding proteins"/>
    <property type="match status" value="1"/>
</dbReference>
<dbReference type="SUPFAM" id="SSF50249">
    <property type="entry name" value="Nucleic acid-binding proteins"/>
    <property type="match status" value="1"/>
</dbReference>